<sequence length="204" mass="21349">MNDERVVEELRRSVADVRMTRPLDRIEQRGRQRRRHRGLLGAVGGGGAVAVIAGLALALPAATPAPEVSTAGGPSGGASLTPVAFEVKRQADQTVELILHDEVTDPQALRAALASADVPAQVEIGKRCTPVGAELPGAEKVYRAEVAAPGYEFAFVITPKAMPAGSELIFSIFRPNPAAKGHKMDAALVARGAAMTCVPMPSQK</sequence>
<proteinExistence type="predicted"/>
<evidence type="ECO:0000256" key="1">
    <source>
        <dbReference type="SAM" id="Phobius"/>
    </source>
</evidence>
<evidence type="ECO:0000313" key="2">
    <source>
        <dbReference type="EMBL" id="SBV27767.1"/>
    </source>
</evidence>
<accession>A0A1C3N5B5</accession>
<dbReference type="EMBL" id="LT598496">
    <property type="protein sequence ID" value="SBV27767.1"/>
    <property type="molecule type" value="Genomic_DNA"/>
</dbReference>
<keyword evidence="3" id="KW-1185">Reference proteome</keyword>
<dbReference type="STRING" id="307121.GA0070620_3294"/>
<name>A0A1C3N5B5_9ACTN</name>
<gene>
    <name evidence="2" type="ORF">GA0070620_3294</name>
</gene>
<organism evidence="2 3">
    <name type="scientific">Micromonospora krabiensis</name>
    <dbReference type="NCBI Taxonomy" id="307121"/>
    <lineage>
        <taxon>Bacteria</taxon>
        <taxon>Bacillati</taxon>
        <taxon>Actinomycetota</taxon>
        <taxon>Actinomycetes</taxon>
        <taxon>Micromonosporales</taxon>
        <taxon>Micromonosporaceae</taxon>
        <taxon>Micromonospora</taxon>
    </lineage>
</organism>
<dbReference type="AlphaFoldDB" id="A0A1C3N5B5"/>
<dbReference type="RefSeq" id="WP_091591862.1">
    <property type="nucleotide sequence ID" value="NZ_JBHRWG010000004.1"/>
</dbReference>
<keyword evidence="1" id="KW-0812">Transmembrane</keyword>
<dbReference type="OrthoDB" id="3385423at2"/>
<keyword evidence="1" id="KW-0472">Membrane</keyword>
<dbReference type="Proteomes" id="UP000199393">
    <property type="component" value="Chromosome I"/>
</dbReference>
<keyword evidence="1" id="KW-1133">Transmembrane helix</keyword>
<feature type="transmembrane region" description="Helical" evidence="1">
    <location>
        <begin position="39"/>
        <end position="59"/>
    </location>
</feature>
<reference evidence="3" key="1">
    <citation type="submission" date="2016-06" db="EMBL/GenBank/DDBJ databases">
        <authorList>
            <person name="Varghese N."/>
        </authorList>
    </citation>
    <scope>NUCLEOTIDE SEQUENCE [LARGE SCALE GENOMIC DNA]</scope>
    <source>
        <strain evidence="3">DSM 45344</strain>
    </source>
</reference>
<evidence type="ECO:0000313" key="3">
    <source>
        <dbReference type="Proteomes" id="UP000199393"/>
    </source>
</evidence>
<protein>
    <submittedName>
        <fullName evidence="2">Uncharacterized protein</fullName>
    </submittedName>
</protein>